<keyword evidence="3" id="KW-1185">Reference proteome</keyword>
<feature type="region of interest" description="Disordered" evidence="1">
    <location>
        <begin position="253"/>
        <end position="350"/>
    </location>
</feature>
<dbReference type="Proteomes" id="UP000500857">
    <property type="component" value="Chromosome"/>
</dbReference>
<dbReference type="RefSeq" id="WP_168569263.1">
    <property type="nucleotide sequence ID" value="NZ_CP051167.1"/>
</dbReference>
<evidence type="ECO:0000256" key="1">
    <source>
        <dbReference type="SAM" id="MobiDB-lite"/>
    </source>
</evidence>
<gene>
    <name evidence="2" type="ORF">HCG48_11425</name>
</gene>
<dbReference type="EMBL" id="CP051167">
    <property type="protein sequence ID" value="QIZ71108.1"/>
    <property type="molecule type" value="Genomic_DNA"/>
</dbReference>
<proteinExistence type="predicted"/>
<dbReference type="KEGG" id="oxy:HCG48_11425"/>
<dbReference type="AlphaFoldDB" id="A0A6H1TWW7"/>
<feature type="compositionally biased region" description="Low complexity" evidence="1">
    <location>
        <begin position="258"/>
        <end position="267"/>
    </location>
</feature>
<evidence type="ECO:0000313" key="3">
    <source>
        <dbReference type="Proteomes" id="UP000500857"/>
    </source>
</evidence>
<organism evidence="2 3">
    <name type="scientific">Oxynema aestuarii AP17</name>
    <dbReference type="NCBI Taxonomy" id="2064643"/>
    <lineage>
        <taxon>Bacteria</taxon>
        <taxon>Bacillati</taxon>
        <taxon>Cyanobacteriota</taxon>
        <taxon>Cyanophyceae</taxon>
        <taxon>Oscillatoriophycideae</taxon>
        <taxon>Oscillatoriales</taxon>
        <taxon>Oscillatoriaceae</taxon>
        <taxon>Oxynema</taxon>
        <taxon>Oxynema aestuarii</taxon>
    </lineage>
</organism>
<evidence type="ECO:0000313" key="2">
    <source>
        <dbReference type="EMBL" id="QIZ71108.1"/>
    </source>
</evidence>
<sequence>MANVEISPSDLSIELVSAAPGRVRLRSRGMPAETTARAIAERLRDCTSIREVVGNERTGSIIIRFEARELSTCELLEEFLPEVRKTPQPSPHPNAGAIASEIDLRDTYTRLKSWIPPILGLVFTRTLRISGWPSLLSYLVFTAIAREALDYVETEGDGDGETPEAPVRVPIASGAYEVVHAIDGRIRLKIPQICDDPAYCDRLEAFATEEDWIDRLTLNRNTGSAIVAYNVGAIADNAVPRRLHQLLERAAGIAPAQSSSPSDNNGSSPPPTDGPSESEPRDRSSGTDGDPPAEVPADPERNGEQPVGAGNEDPEEEQGESREAPIPETAFSGEETESEPPSGVPQAALERLHDRLSTWCLLLKSWRKPPVPETHQA</sequence>
<reference evidence="2 3" key="1">
    <citation type="submission" date="2020-04" db="EMBL/GenBank/DDBJ databases">
        <authorList>
            <person name="Basu S."/>
            <person name="Maruthanayagam V."/>
            <person name="Chakraborty S."/>
            <person name="Pramanik A."/>
            <person name="Mukherjee J."/>
            <person name="Brink B."/>
        </authorList>
    </citation>
    <scope>NUCLEOTIDE SEQUENCE [LARGE SCALE GENOMIC DNA]</scope>
    <source>
        <strain evidence="2 3">AP17</strain>
    </source>
</reference>
<name>A0A6H1TWW7_9CYAN</name>
<protein>
    <submittedName>
        <fullName evidence="2">Uncharacterized protein</fullName>
    </submittedName>
</protein>
<accession>A0A6H1TWW7</accession>
<dbReference type="Pfam" id="PF19991">
    <property type="entry name" value="HMA_2"/>
    <property type="match status" value="1"/>
</dbReference>